<proteinExistence type="inferred from homology"/>
<evidence type="ECO:0000256" key="1">
    <source>
        <dbReference type="ARBA" id="ARBA00005417"/>
    </source>
</evidence>
<dbReference type="PANTHER" id="PTHR42734">
    <property type="entry name" value="METAL TRANSPORT SYSTEM ATP-BINDING PROTEIN TM_0124-RELATED"/>
    <property type="match status" value="1"/>
</dbReference>
<dbReference type="SMART" id="SM00382">
    <property type="entry name" value="AAA"/>
    <property type="match status" value="1"/>
</dbReference>
<dbReference type="PATRIC" id="fig|1121362.3.peg.1318"/>
<dbReference type="Gene3D" id="3.40.50.300">
    <property type="entry name" value="P-loop containing nucleotide triphosphate hydrolases"/>
    <property type="match status" value="1"/>
</dbReference>
<evidence type="ECO:0000256" key="4">
    <source>
        <dbReference type="ARBA" id="ARBA00022840"/>
    </source>
</evidence>
<protein>
    <submittedName>
        <fullName evidence="6">ABC transporter ATPase</fullName>
    </submittedName>
</protein>
<keyword evidence="3" id="KW-0547">Nucleotide-binding</keyword>
<gene>
    <name evidence="6" type="ORF">A605_06530</name>
</gene>
<dbReference type="KEGG" id="chn:A605_06530"/>
<comment type="similarity">
    <text evidence="1">Belongs to the ABC transporter superfamily.</text>
</comment>
<organism evidence="6 7">
    <name type="scientific">Corynebacterium halotolerans YIM 70093 = DSM 44683</name>
    <dbReference type="NCBI Taxonomy" id="1121362"/>
    <lineage>
        <taxon>Bacteria</taxon>
        <taxon>Bacillati</taxon>
        <taxon>Actinomycetota</taxon>
        <taxon>Actinomycetes</taxon>
        <taxon>Mycobacteriales</taxon>
        <taxon>Corynebacteriaceae</taxon>
        <taxon>Corynebacterium</taxon>
    </lineage>
</organism>
<dbReference type="InterPro" id="IPR003593">
    <property type="entry name" value="AAA+_ATPase"/>
</dbReference>
<dbReference type="GO" id="GO:0016887">
    <property type="term" value="F:ATP hydrolysis activity"/>
    <property type="evidence" value="ECO:0007669"/>
    <property type="project" value="InterPro"/>
</dbReference>
<keyword evidence="4" id="KW-0067">ATP-binding</keyword>
<evidence type="ECO:0000259" key="5">
    <source>
        <dbReference type="PROSITE" id="PS50893"/>
    </source>
</evidence>
<dbReference type="HOGENOM" id="CLU_000604_1_11_11"/>
<dbReference type="RefSeq" id="WP_015400727.1">
    <property type="nucleotide sequence ID" value="NC_020302.1"/>
</dbReference>
<dbReference type="InterPro" id="IPR017871">
    <property type="entry name" value="ABC_transporter-like_CS"/>
</dbReference>
<dbReference type="PANTHER" id="PTHR42734:SF6">
    <property type="entry name" value="MOLYBDATE IMPORT ATP-BINDING PROTEIN MOLC"/>
    <property type="match status" value="1"/>
</dbReference>
<accession>M1NLM7</accession>
<dbReference type="PROSITE" id="PS00211">
    <property type="entry name" value="ABC_TRANSPORTER_1"/>
    <property type="match status" value="1"/>
</dbReference>
<dbReference type="InterPro" id="IPR050153">
    <property type="entry name" value="Metal_Ion_Import_ABC"/>
</dbReference>
<evidence type="ECO:0000256" key="3">
    <source>
        <dbReference type="ARBA" id="ARBA00022741"/>
    </source>
</evidence>
<dbReference type="GO" id="GO:0005524">
    <property type="term" value="F:ATP binding"/>
    <property type="evidence" value="ECO:0007669"/>
    <property type="project" value="UniProtKB-KW"/>
</dbReference>
<dbReference type="Proteomes" id="UP000011723">
    <property type="component" value="Chromosome"/>
</dbReference>
<dbReference type="eggNOG" id="COG1120">
    <property type="taxonomic scope" value="Bacteria"/>
</dbReference>
<name>M1NLM7_9CORY</name>
<dbReference type="InterPro" id="IPR027417">
    <property type="entry name" value="P-loop_NTPase"/>
</dbReference>
<sequence length="266" mass="28838">MTDRNDTAHPRPLLEADGLSFRYGRGRWIFRDLNLSLVPGEILAVLGPNARGKTTLLKTLSGLQEPVEGTVTSTEVGYVPQSHAPAFGLSVLDMVVMGRARHIRAHRMPGKQDRATARSALERIGIADLADHNYHALSGGQRQMVLIARALASECSVLVLDEPASALDLRNQARVLTCLRALADEGMGIVMTTHHPDHALQIAERSLLFVGPEELAVGTTTGLLREETLSELYGLGIALSDLRVGENHRRVIVPDFGPSLHTVPTC</sequence>
<dbReference type="Pfam" id="PF00005">
    <property type="entry name" value="ABC_tran"/>
    <property type="match status" value="1"/>
</dbReference>
<dbReference type="EMBL" id="CP003697">
    <property type="protein sequence ID" value="AGF72308.1"/>
    <property type="molecule type" value="Genomic_DNA"/>
</dbReference>
<evidence type="ECO:0000313" key="7">
    <source>
        <dbReference type="Proteomes" id="UP000011723"/>
    </source>
</evidence>
<keyword evidence="2" id="KW-0813">Transport</keyword>
<feature type="domain" description="ABC transporter" evidence="5">
    <location>
        <begin position="14"/>
        <end position="236"/>
    </location>
</feature>
<dbReference type="SUPFAM" id="SSF52540">
    <property type="entry name" value="P-loop containing nucleoside triphosphate hydrolases"/>
    <property type="match status" value="1"/>
</dbReference>
<dbReference type="PROSITE" id="PS50893">
    <property type="entry name" value="ABC_TRANSPORTER_2"/>
    <property type="match status" value="1"/>
</dbReference>
<reference evidence="6 7" key="1">
    <citation type="journal article" date="2012" name="Stand. Genomic Sci.">
        <title>Genome sequence of the halotolerant bacterium Corynebacterium halotolerans type strain YIM 70093(T) (= DSM 44683(T)).</title>
        <authorList>
            <person name="Ruckert C."/>
            <person name="Albersmeier A."/>
            <person name="Al-Dilaimi A."/>
            <person name="Niehaus K."/>
            <person name="Szczepanowski R."/>
            <person name="Kalinowski J."/>
        </authorList>
    </citation>
    <scope>NUCLEOTIDE SEQUENCE [LARGE SCALE GENOMIC DNA]</scope>
    <source>
        <strain evidence="6">YIM 70093</strain>
    </source>
</reference>
<dbReference type="AlphaFoldDB" id="M1NLM7"/>
<evidence type="ECO:0000256" key="2">
    <source>
        <dbReference type="ARBA" id="ARBA00022448"/>
    </source>
</evidence>
<evidence type="ECO:0000313" key="6">
    <source>
        <dbReference type="EMBL" id="AGF72308.1"/>
    </source>
</evidence>
<dbReference type="STRING" id="1121362.A605_06530"/>
<keyword evidence="7" id="KW-1185">Reference proteome</keyword>
<dbReference type="InterPro" id="IPR003439">
    <property type="entry name" value="ABC_transporter-like_ATP-bd"/>
</dbReference>